<dbReference type="OrthoDB" id="2333993at2759"/>
<organism evidence="2 3">
    <name type="scientific">Sistotremastrum suecicum HHB10207 ss-3</name>
    <dbReference type="NCBI Taxonomy" id="1314776"/>
    <lineage>
        <taxon>Eukaryota</taxon>
        <taxon>Fungi</taxon>
        <taxon>Dikarya</taxon>
        <taxon>Basidiomycota</taxon>
        <taxon>Agaricomycotina</taxon>
        <taxon>Agaricomycetes</taxon>
        <taxon>Sistotremastrales</taxon>
        <taxon>Sistotremastraceae</taxon>
        <taxon>Sistotremastrum</taxon>
    </lineage>
</organism>
<evidence type="ECO:0000256" key="1">
    <source>
        <dbReference type="SAM" id="MobiDB-lite"/>
    </source>
</evidence>
<keyword evidence="3" id="KW-1185">Reference proteome</keyword>
<sequence>MATTTQTIHTGDWFQTRPTSTSSGRLTSKSNNSAPDVTATRPCNSRSSTTNSHANRAPGVPIPPMDPSPHDATATFFHPPLSEQMSHYRVFAEHTEWFLDDKDWNYEGAPIYPTELEPPRGWCPPKTKNGISFEIDKDKEENRLRCTFCRRTYGGVNAKSMWRRHVFDKHKVAMRNRREMTDKSKLPNENKAPSSTHRRKGGLSRSQLINHAQGFSDGNFKVGVATVYGGVPVYPKIEPPSAPQLLQTPFPHASGDSSDGECQPTPPSPYDPSKTPQFTHTRQKVPLDNALKYPFNDHTFCEPAAPALNVLLRAAATERDDGSYPPPSSSPVLGVASLQFLGDLSQDSSFYSASGAFEDMRSYSGEFLGEDDFADVSGDSSFLSASSSWSSTGEQVEEEVDPEINTLLNQYFDIPDPCNDFLYDLEDLVEGPPVERKPHSKPPTRGTHVGLGFMFEDPRYAVISPKLEKKPKLFSRPLAPEHTTSSPRLVKSPRVREDNDFDFASPTLKRRKTSP</sequence>
<gene>
    <name evidence="2" type="ORF">SISSUDRAFT_305831</name>
</gene>
<dbReference type="AlphaFoldDB" id="A0A166G7P1"/>
<evidence type="ECO:0000313" key="2">
    <source>
        <dbReference type="EMBL" id="KZT41391.1"/>
    </source>
</evidence>
<dbReference type="EMBL" id="KV428022">
    <property type="protein sequence ID" value="KZT41391.1"/>
    <property type="molecule type" value="Genomic_DNA"/>
</dbReference>
<feature type="compositionally biased region" description="Basic and acidic residues" evidence="1">
    <location>
        <begin position="176"/>
        <end position="188"/>
    </location>
</feature>
<evidence type="ECO:0000313" key="3">
    <source>
        <dbReference type="Proteomes" id="UP000076798"/>
    </source>
</evidence>
<accession>A0A166G7P1</accession>
<feature type="region of interest" description="Disordered" evidence="1">
    <location>
        <begin position="472"/>
        <end position="515"/>
    </location>
</feature>
<feature type="region of interest" description="Disordered" evidence="1">
    <location>
        <begin position="173"/>
        <end position="204"/>
    </location>
</feature>
<proteinExistence type="predicted"/>
<name>A0A166G7P1_9AGAM</name>
<feature type="compositionally biased region" description="Polar residues" evidence="1">
    <location>
        <begin position="16"/>
        <end position="54"/>
    </location>
</feature>
<protein>
    <submittedName>
        <fullName evidence="2">Uncharacterized protein</fullName>
    </submittedName>
</protein>
<dbReference type="Proteomes" id="UP000076798">
    <property type="component" value="Unassembled WGS sequence"/>
</dbReference>
<feature type="region of interest" description="Disordered" evidence="1">
    <location>
        <begin position="1"/>
        <end position="73"/>
    </location>
</feature>
<feature type="region of interest" description="Disordered" evidence="1">
    <location>
        <begin position="239"/>
        <end position="279"/>
    </location>
</feature>
<reference evidence="2 3" key="1">
    <citation type="journal article" date="2016" name="Mol. Biol. Evol.">
        <title>Comparative Genomics of Early-Diverging Mushroom-Forming Fungi Provides Insights into the Origins of Lignocellulose Decay Capabilities.</title>
        <authorList>
            <person name="Nagy L.G."/>
            <person name="Riley R."/>
            <person name="Tritt A."/>
            <person name="Adam C."/>
            <person name="Daum C."/>
            <person name="Floudas D."/>
            <person name="Sun H."/>
            <person name="Yadav J.S."/>
            <person name="Pangilinan J."/>
            <person name="Larsson K.H."/>
            <person name="Matsuura K."/>
            <person name="Barry K."/>
            <person name="Labutti K."/>
            <person name="Kuo R."/>
            <person name="Ohm R.A."/>
            <person name="Bhattacharya S.S."/>
            <person name="Shirouzu T."/>
            <person name="Yoshinaga Y."/>
            <person name="Martin F.M."/>
            <person name="Grigoriev I.V."/>
            <person name="Hibbett D.S."/>
        </authorList>
    </citation>
    <scope>NUCLEOTIDE SEQUENCE [LARGE SCALE GENOMIC DNA]</scope>
    <source>
        <strain evidence="2 3">HHB10207 ss-3</strain>
    </source>
</reference>